<dbReference type="Proteomes" id="UP000242705">
    <property type="component" value="Unassembled WGS sequence"/>
</dbReference>
<feature type="domain" description="AAA+ ATPase" evidence="6">
    <location>
        <begin position="45"/>
        <end position="258"/>
    </location>
</feature>
<dbReference type="EMBL" id="PXYX01000054">
    <property type="protein sequence ID" value="PSR24426.1"/>
    <property type="molecule type" value="Genomic_DNA"/>
</dbReference>
<dbReference type="Gene3D" id="3.40.50.300">
    <property type="entry name" value="P-loop containing nucleotide triphosphate hydrolases"/>
    <property type="match status" value="1"/>
</dbReference>
<dbReference type="PANTHER" id="PTHR43087">
    <property type="entry name" value="LYSINE/ARGININE/ORNITHINE TRANSPORT SYSTEM KINASE"/>
    <property type="match status" value="1"/>
</dbReference>
<dbReference type="InterPro" id="IPR003593">
    <property type="entry name" value="AAA+_ATPase"/>
</dbReference>
<sequence length="319" mass="34505">MDLNSLYEGIIAGNRRALARGLSWIDEGSVRGKELAHRLFAHTGHARIIGITGAPGVGKSTLVNALALELRKRQNTVGILAVDPSSPYSGGAILGDRIRMQESVDDKGVYMRSLASRGHVGGLSRAAFGAINLLDAAGFDTILVETVGAGQAEVDIMRYAQTVLVVLAPGLGDDIQAIKAGILEIGNVFVVNKSDRDGAELTVRSLKGLLSLSGESSPWTVPIIKTQADRFVGINELIEAIDQHQVYLREHNLLDNLRYQQAEHILKQSLEDIMVAVQSEMDHQGIWRQAVLDILSGEDSTRKAKTLLTQWLKTSAQGE</sequence>
<dbReference type="SUPFAM" id="SSF52540">
    <property type="entry name" value="P-loop containing nucleoside triphosphate hydrolases"/>
    <property type="match status" value="1"/>
</dbReference>
<keyword evidence="4" id="KW-0342">GTP-binding</keyword>
<keyword evidence="5" id="KW-0143">Chaperone</keyword>
<keyword evidence="3" id="KW-0378">Hydrolase</keyword>
<reference evidence="7 8" key="1">
    <citation type="journal article" date="2014" name="BMC Genomics">
        <title>Comparison of environmental and isolate Sulfobacillus genomes reveals diverse carbon, sulfur, nitrogen, and hydrogen metabolisms.</title>
        <authorList>
            <person name="Justice N.B."/>
            <person name="Norman A."/>
            <person name="Brown C.T."/>
            <person name="Singh A."/>
            <person name="Thomas B.C."/>
            <person name="Banfield J.F."/>
        </authorList>
    </citation>
    <scope>NUCLEOTIDE SEQUENCE [LARGE SCALE GENOMIC DNA]</scope>
    <source>
        <strain evidence="7">AMDSBA5</strain>
    </source>
</reference>
<evidence type="ECO:0000256" key="3">
    <source>
        <dbReference type="ARBA" id="ARBA00022801"/>
    </source>
</evidence>
<keyword evidence="2" id="KW-0547">Nucleotide-binding</keyword>
<dbReference type="AlphaFoldDB" id="A0A2T2WQA9"/>
<dbReference type="NCBIfam" id="TIGR00750">
    <property type="entry name" value="lao"/>
    <property type="match status" value="1"/>
</dbReference>
<comment type="caution">
    <text evidence="7">The sequence shown here is derived from an EMBL/GenBank/DDBJ whole genome shotgun (WGS) entry which is preliminary data.</text>
</comment>
<dbReference type="InterPro" id="IPR052040">
    <property type="entry name" value="GTPase/Isobutyryl-CoA_mutase"/>
</dbReference>
<dbReference type="InterPro" id="IPR005129">
    <property type="entry name" value="GTPase_ArgK"/>
</dbReference>
<organism evidence="7 8">
    <name type="scientific">Sulfobacillus thermosulfidooxidans</name>
    <dbReference type="NCBI Taxonomy" id="28034"/>
    <lineage>
        <taxon>Bacteria</taxon>
        <taxon>Bacillati</taxon>
        <taxon>Bacillota</taxon>
        <taxon>Clostridia</taxon>
        <taxon>Eubacteriales</taxon>
        <taxon>Clostridiales Family XVII. Incertae Sedis</taxon>
        <taxon>Sulfobacillus</taxon>
    </lineage>
</organism>
<accession>A0A2T2WQA9</accession>
<evidence type="ECO:0000256" key="2">
    <source>
        <dbReference type="ARBA" id="ARBA00022741"/>
    </source>
</evidence>
<evidence type="ECO:0000313" key="7">
    <source>
        <dbReference type="EMBL" id="PSR24426.1"/>
    </source>
</evidence>
<comment type="similarity">
    <text evidence="1">Belongs to the SIMIBI class G3E GTPase family. ArgK/MeaB subfamily.</text>
</comment>
<proteinExistence type="inferred from homology"/>
<dbReference type="InterPro" id="IPR027417">
    <property type="entry name" value="P-loop_NTPase"/>
</dbReference>
<protein>
    <submittedName>
        <fullName evidence="7">Methylmalonyl Co-A mutase-associated GTPase MeaB</fullName>
    </submittedName>
</protein>
<evidence type="ECO:0000256" key="5">
    <source>
        <dbReference type="ARBA" id="ARBA00023186"/>
    </source>
</evidence>
<dbReference type="GO" id="GO:0003924">
    <property type="term" value="F:GTPase activity"/>
    <property type="evidence" value="ECO:0007669"/>
    <property type="project" value="InterPro"/>
</dbReference>
<dbReference type="SMART" id="SM00382">
    <property type="entry name" value="AAA"/>
    <property type="match status" value="1"/>
</dbReference>
<dbReference type="GO" id="GO:0005525">
    <property type="term" value="F:GTP binding"/>
    <property type="evidence" value="ECO:0007669"/>
    <property type="project" value="UniProtKB-KW"/>
</dbReference>
<name>A0A2T2WQA9_SULTH</name>
<dbReference type="CDD" id="cd03114">
    <property type="entry name" value="MMAA-like"/>
    <property type="match status" value="1"/>
</dbReference>
<gene>
    <name evidence="7" type="ORF">C7B47_14805</name>
</gene>
<dbReference type="Pfam" id="PF03308">
    <property type="entry name" value="MeaB"/>
    <property type="match status" value="1"/>
</dbReference>
<evidence type="ECO:0000256" key="4">
    <source>
        <dbReference type="ARBA" id="ARBA00023134"/>
    </source>
</evidence>
<evidence type="ECO:0000259" key="6">
    <source>
        <dbReference type="SMART" id="SM00382"/>
    </source>
</evidence>
<evidence type="ECO:0000256" key="1">
    <source>
        <dbReference type="ARBA" id="ARBA00009625"/>
    </source>
</evidence>
<evidence type="ECO:0000313" key="8">
    <source>
        <dbReference type="Proteomes" id="UP000242705"/>
    </source>
</evidence>
<dbReference type="PANTHER" id="PTHR43087:SF1">
    <property type="entry name" value="LAO_AO TRANSPORT SYSTEM ATPASE"/>
    <property type="match status" value="1"/>
</dbReference>